<dbReference type="EMBL" id="CP096246">
    <property type="protein sequence ID" value="WFG97187.1"/>
    <property type="molecule type" value="Genomic_DNA"/>
</dbReference>
<keyword evidence="2" id="KW-1185">Reference proteome</keyword>
<sequence>MNLSKNQLELLSRRNLHPSEWKQYMHQITHKKEKDETTIEIKPEHVIKKRDQMVKESLSRSLGKTKKQIGGKYIRNFIKEEPKRKPIFKTDLYLDTDIIRQKI</sequence>
<evidence type="ECO:0000313" key="2">
    <source>
        <dbReference type="Proteomes" id="UP001214629"/>
    </source>
</evidence>
<evidence type="ECO:0000313" key="1">
    <source>
        <dbReference type="EMBL" id="WFG97187.1"/>
    </source>
</evidence>
<protein>
    <submittedName>
        <fullName evidence="1">Uncharacterized protein</fullName>
    </submittedName>
</protein>
<reference evidence="1 2" key="1">
    <citation type="submission" date="2022-04" db="EMBL/GenBank/DDBJ databases">
        <title>Whole genome of Spiroplasma citri.</title>
        <authorList>
            <person name="Khanchezar A."/>
            <person name="Izadpanah K."/>
            <person name="Taghavi M."/>
            <person name="Ghorbani A."/>
            <person name="Beven L."/>
        </authorList>
    </citation>
    <scope>NUCLEOTIDE SEQUENCE [LARGE SCALE GENOMIC DNA]</scope>
    <source>
        <strain evidence="1 2">D4</strain>
    </source>
</reference>
<name>A0AAX3T0Q5_SPICI</name>
<dbReference type="RefSeq" id="WP_277939335.1">
    <property type="nucleotide sequence ID" value="NZ_CP096246.1"/>
</dbReference>
<gene>
    <name evidence="1" type="ORF">M0C40_04090</name>
</gene>
<organism evidence="1 2">
    <name type="scientific">Spiroplasma citri</name>
    <dbReference type="NCBI Taxonomy" id="2133"/>
    <lineage>
        <taxon>Bacteria</taxon>
        <taxon>Bacillati</taxon>
        <taxon>Mycoplasmatota</taxon>
        <taxon>Mollicutes</taxon>
        <taxon>Entomoplasmatales</taxon>
        <taxon>Spiroplasmataceae</taxon>
        <taxon>Spiroplasma</taxon>
    </lineage>
</organism>
<dbReference type="Proteomes" id="UP001214629">
    <property type="component" value="Chromosome"/>
</dbReference>
<dbReference type="AlphaFoldDB" id="A0AAX3T0Q5"/>
<proteinExistence type="predicted"/>
<accession>A0AAX3T0Q5</accession>